<dbReference type="Proteomes" id="UP000070133">
    <property type="component" value="Unassembled WGS sequence"/>
</dbReference>
<feature type="compositionally biased region" description="Basic residues" evidence="1">
    <location>
        <begin position="73"/>
        <end position="83"/>
    </location>
</feature>
<evidence type="ECO:0000313" key="2">
    <source>
        <dbReference type="EMBL" id="KXT07702.1"/>
    </source>
</evidence>
<proteinExistence type="predicted"/>
<organism evidence="2 3">
    <name type="scientific">Pseudocercospora eumusae</name>
    <dbReference type="NCBI Taxonomy" id="321146"/>
    <lineage>
        <taxon>Eukaryota</taxon>
        <taxon>Fungi</taxon>
        <taxon>Dikarya</taxon>
        <taxon>Ascomycota</taxon>
        <taxon>Pezizomycotina</taxon>
        <taxon>Dothideomycetes</taxon>
        <taxon>Dothideomycetidae</taxon>
        <taxon>Mycosphaerellales</taxon>
        <taxon>Mycosphaerellaceae</taxon>
        <taxon>Pseudocercospora</taxon>
    </lineage>
</organism>
<comment type="caution">
    <text evidence="2">The sequence shown here is derived from an EMBL/GenBank/DDBJ whole genome shotgun (WGS) entry which is preliminary data.</text>
</comment>
<feature type="compositionally biased region" description="Polar residues" evidence="1">
    <location>
        <begin position="39"/>
        <end position="50"/>
    </location>
</feature>
<protein>
    <submittedName>
        <fullName evidence="2">Uncharacterized protein</fullName>
    </submittedName>
</protein>
<sequence length="96" mass="11181">DGTIVAPKPFAHQIAEYTNKELNRYLEENGRSREHNAYFHSQTKSTSTKSPLDFRPFPFTLSRSADRPHLPRLSRLRPKKNKTSKIYAEKSIPILR</sequence>
<gene>
    <name evidence="2" type="ORF">AC578_10168</name>
</gene>
<feature type="region of interest" description="Disordered" evidence="1">
    <location>
        <begin position="33"/>
        <end position="52"/>
    </location>
</feature>
<name>A0A139HZD0_9PEZI</name>
<accession>A0A139HZD0</accession>
<dbReference type="AlphaFoldDB" id="A0A139HZD0"/>
<feature type="non-terminal residue" evidence="2">
    <location>
        <position position="1"/>
    </location>
</feature>
<feature type="region of interest" description="Disordered" evidence="1">
    <location>
        <begin position="73"/>
        <end position="96"/>
    </location>
</feature>
<evidence type="ECO:0000313" key="3">
    <source>
        <dbReference type="Proteomes" id="UP000070133"/>
    </source>
</evidence>
<dbReference type="EMBL" id="LFZN01000001">
    <property type="protein sequence ID" value="KXT07702.1"/>
    <property type="molecule type" value="Genomic_DNA"/>
</dbReference>
<keyword evidence="3" id="KW-1185">Reference proteome</keyword>
<evidence type="ECO:0000256" key="1">
    <source>
        <dbReference type="SAM" id="MobiDB-lite"/>
    </source>
</evidence>
<reference evidence="2 3" key="1">
    <citation type="submission" date="2015-07" db="EMBL/GenBank/DDBJ databases">
        <title>Comparative genomics of the Sigatoka disease complex on banana suggests a link between parallel evolutionary changes in Pseudocercospora fijiensis and Pseudocercospora eumusae and increased virulence on the banana host.</title>
        <authorList>
            <person name="Chang T.-C."/>
            <person name="Salvucci A."/>
            <person name="Crous P.W."/>
            <person name="Stergiopoulos I."/>
        </authorList>
    </citation>
    <scope>NUCLEOTIDE SEQUENCE [LARGE SCALE GENOMIC DNA]</scope>
    <source>
        <strain evidence="2 3">CBS 114824</strain>
    </source>
</reference>
<feature type="non-terminal residue" evidence="2">
    <location>
        <position position="96"/>
    </location>
</feature>